<dbReference type="Proteomes" id="UP000295182">
    <property type="component" value="Unassembled WGS sequence"/>
</dbReference>
<dbReference type="Gene3D" id="3.40.140.10">
    <property type="entry name" value="Cytidine Deaminase, domain 2"/>
    <property type="match status" value="1"/>
</dbReference>
<protein>
    <submittedName>
        <fullName evidence="7">DNA polymerase III epsilon subunit-like protein</fullName>
    </submittedName>
</protein>
<dbReference type="AlphaFoldDB" id="A0A4R2N587"/>
<dbReference type="Pfam" id="PF00929">
    <property type="entry name" value="RNase_T"/>
    <property type="match status" value="1"/>
</dbReference>
<dbReference type="InterPro" id="IPR013520">
    <property type="entry name" value="Ribonucl_H"/>
</dbReference>
<evidence type="ECO:0000313" key="7">
    <source>
        <dbReference type="EMBL" id="TCP15961.1"/>
    </source>
</evidence>
<evidence type="ECO:0000256" key="2">
    <source>
        <dbReference type="ARBA" id="ARBA00022723"/>
    </source>
</evidence>
<dbReference type="GO" id="GO:0006259">
    <property type="term" value="P:DNA metabolic process"/>
    <property type="evidence" value="ECO:0007669"/>
    <property type="project" value="UniProtKB-ARBA"/>
</dbReference>
<keyword evidence="1" id="KW-0645">Protease</keyword>
<dbReference type="Gene3D" id="3.30.420.10">
    <property type="entry name" value="Ribonuclease H-like superfamily/Ribonuclease H"/>
    <property type="match status" value="1"/>
</dbReference>
<reference evidence="7 8" key="1">
    <citation type="submission" date="2019-03" db="EMBL/GenBank/DDBJ databases">
        <title>Genomic Encyclopedia of Type Strains, Phase IV (KMG-IV): sequencing the most valuable type-strain genomes for metagenomic binning, comparative biology and taxonomic classification.</title>
        <authorList>
            <person name="Goeker M."/>
        </authorList>
    </citation>
    <scope>NUCLEOTIDE SEQUENCE [LARGE SCALE GENOMIC DNA]</scope>
    <source>
        <strain evidence="7 8">DSM 1837</strain>
    </source>
</reference>
<evidence type="ECO:0000256" key="3">
    <source>
        <dbReference type="ARBA" id="ARBA00022801"/>
    </source>
</evidence>
<dbReference type="Pfam" id="PF14464">
    <property type="entry name" value="Prok-JAB"/>
    <property type="match status" value="1"/>
</dbReference>
<gene>
    <name evidence="7" type="ORF">EV674_12232</name>
</gene>
<sequence>MRLDIPAVVKERELLFKEGLHCLGFWHTHPEPTPSPSSDDIALAAEHARAGQSGFTGLVFAILGTAPAPDGLGVWVHDGTALWRALPEKPAPAPSPAGAAILNPMREHYISVDIETSGPIPGDYSILSLGACAVDNDEKTFYAELKPLNDNSVPEALAVTGFTLEELARDGVEPRVAVANFAVWLAKTVPSGAKPVFVGLNAPFDWSFVNYYFVHFGGANPFGHSALDIKALYMGATGCLWAQTTSAQMANRLHPKKKGTHNALDDALYQAELFRLVRGLPG</sequence>
<dbReference type="GO" id="GO:0046872">
    <property type="term" value="F:metal ion binding"/>
    <property type="evidence" value="ECO:0007669"/>
    <property type="project" value="UniProtKB-KW"/>
</dbReference>
<evidence type="ECO:0000259" key="6">
    <source>
        <dbReference type="SMART" id="SM00479"/>
    </source>
</evidence>
<dbReference type="GO" id="GO:0006508">
    <property type="term" value="P:proteolysis"/>
    <property type="evidence" value="ECO:0007669"/>
    <property type="project" value="UniProtKB-KW"/>
</dbReference>
<dbReference type="SUPFAM" id="SSF102712">
    <property type="entry name" value="JAB1/MPN domain"/>
    <property type="match status" value="1"/>
</dbReference>
<evidence type="ECO:0000313" key="8">
    <source>
        <dbReference type="Proteomes" id="UP000295182"/>
    </source>
</evidence>
<dbReference type="SMART" id="SM00479">
    <property type="entry name" value="EXOIII"/>
    <property type="match status" value="1"/>
</dbReference>
<feature type="domain" description="Exonuclease" evidence="6">
    <location>
        <begin position="108"/>
        <end position="282"/>
    </location>
</feature>
<name>A0A4R2N587_9BURK</name>
<dbReference type="InterPro" id="IPR012337">
    <property type="entry name" value="RNaseH-like_sf"/>
</dbReference>
<dbReference type="EMBL" id="SLXH01000022">
    <property type="protein sequence ID" value="TCP15961.1"/>
    <property type="molecule type" value="Genomic_DNA"/>
</dbReference>
<keyword evidence="2" id="KW-0479">Metal-binding</keyword>
<evidence type="ECO:0000256" key="1">
    <source>
        <dbReference type="ARBA" id="ARBA00022670"/>
    </source>
</evidence>
<dbReference type="CDD" id="cd06127">
    <property type="entry name" value="DEDDh"/>
    <property type="match status" value="1"/>
</dbReference>
<proteinExistence type="predicted"/>
<keyword evidence="3" id="KW-0378">Hydrolase</keyword>
<dbReference type="GO" id="GO:0004527">
    <property type="term" value="F:exonuclease activity"/>
    <property type="evidence" value="ECO:0007669"/>
    <property type="project" value="UniProtKB-ARBA"/>
</dbReference>
<keyword evidence="8" id="KW-1185">Reference proteome</keyword>
<keyword evidence="5" id="KW-0482">Metalloprotease</keyword>
<organism evidence="7 8">
    <name type="scientific">Simplicispira metamorpha</name>
    <dbReference type="NCBI Taxonomy" id="80881"/>
    <lineage>
        <taxon>Bacteria</taxon>
        <taxon>Pseudomonadati</taxon>
        <taxon>Pseudomonadota</taxon>
        <taxon>Betaproteobacteria</taxon>
        <taxon>Burkholderiales</taxon>
        <taxon>Comamonadaceae</taxon>
        <taxon>Simplicispira</taxon>
    </lineage>
</organism>
<dbReference type="InterPro" id="IPR036397">
    <property type="entry name" value="RNaseH_sf"/>
</dbReference>
<dbReference type="InterPro" id="IPR028090">
    <property type="entry name" value="JAB_dom_prok"/>
</dbReference>
<accession>A0A4R2N587</accession>
<dbReference type="GO" id="GO:0003676">
    <property type="term" value="F:nucleic acid binding"/>
    <property type="evidence" value="ECO:0007669"/>
    <property type="project" value="InterPro"/>
</dbReference>
<comment type="caution">
    <text evidence="7">The sequence shown here is derived from an EMBL/GenBank/DDBJ whole genome shotgun (WGS) entry which is preliminary data.</text>
</comment>
<keyword evidence="4" id="KW-0862">Zinc</keyword>
<evidence type="ECO:0000256" key="5">
    <source>
        <dbReference type="ARBA" id="ARBA00023049"/>
    </source>
</evidence>
<dbReference type="GO" id="GO:0008237">
    <property type="term" value="F:metallopeptidase activity"/>
    <property type="evidence" value="ECO:0007669"/>
    <property type="project" value="UniProtKB-KW"/>
</dbReference>
<evidence type="ECO:0000256" key="4">
    <source>
        <dbReference type="ARBA" id="ARBA00022833"/>
    </source>
</evidence>
<dbReference type="SUPFAM" id="SSF53098">
    <property type="entry name" value="Ribonuclease H-like"/>
    <property type="match status" value="1"/>
</dbReference>